<dbReference type="GO" id="GO:0016491">
    <property type="term" value="F:oxidoreductase activity"/>
    <property type="evidence" value="ECO:0007669"/>
    <property type="project" value="UniProtKB-KW"/>
</dbReference>
<evidence type="ECO:0000256" key="14">
    <source>
        <dbReference type="ARBA" id="ARBA00023136"/>
    </source>
</evidence>
<comment type="caution">
    <text evidence="23">The sequence shown here is derived from an EMBL/GenBank/DDBJ whole genome shotgun (WGS) entry which is preliminary data.</text>
</comment>
<keyword evidence="5" id="KW-0479">Metal-binding</keyword>
<feature type="compositionally biased region" description="Low complexity" evidence="21">
    <location>
        <begin position="1231"/>
        <end position="1251"/>
    </location>
</feature>
<dbReference type="SMART" id="SM01240">
    <property type="entry name" value="IMPDH"/>
    <property type="match status" value="1"/>
</dbReference>
<evidence type="ECO:0000256" key="15">
    <source>
        <dbReference type="ARBA" id="ARBA00023242"/>
    </source>
</evidence>
<keyword evidence="10" id="KW-0653">Protein transport</keyword>
<feature type="region of interest" description="Disordered" evidence="21">
    <location>
        <begin position="1130"/>
        <end position="1203"/>
    </location>
</feature>
<dbReference type="InterPro" id="IPR013785">
    <property type="entry name" value="Aldolase_TIM"/>
</dbReference>
<dbReference type="InterPro" id="IPR018892">
    <property type="entry name" value="Retro-transposon_transp_CS"/>
</dbReference>
<evidence type="ECO:0000256" key="4">
    <source>
        <dbReference type="ARBA" id="ARBA00022448"/>
    </source>
</evidence>
<name>A0A2I0MWL1_COLLI</name>
<dbReference type="GO" id="GO:0031965">
    <property type="term" value="C:nuclear membrane"/>
    <property type="evidence" value="ECO:0007669"/>
    <property type="project" value="UniProtKB-SubCell"/>
</dbReference>
<evidence type="ECO:0000259" key="22">
    <source>
        <dbReference type="PROSITE" id="PS50199"/>
    </source>
</evidence>
<evidence type="ECO:0000256" key="17">
    <source>
        <dbReference type="ARBA" id="ARBA00068609"/>
    </source>
</evidence>
<proteinExistence type="inferred from homology"/>
<evidence type="ECO:0000313" key="24">
    <source>
        <dbReference type="Proteomes" id="UP000053872"/>
    </source>
</evidence>
<evidence type="ECO:0000256" key="10">
    <source>
        <dbReference type="ARBA" id="ARBA00022927"/>
    </source>
</evidence>
<gene>
    <name evidence="23" type="primary">NUP153</name>
    <name evidence="23" type="ORF">A306_00001851</name>
</gene>
<dbReference type="PANTHER" id="PTHR23193">
    <property type="entry name" value="NUCLEAR PORE COMPLEX PROTEIN NUP"/>
    <property type="match status" value="1"/>
</dbReference>
<dbReference type="InParanoid" id="A0A2I0MWL1"/>
<keyword evidence="14" id="KW-0472">Membrane</keyword>
<dbReference type="Gene3D" id="3.20.20.70">
    <property type="entry name" value="Aldolase class I"/>
    <property type="match status" value="1"/>
</dbReference>
<comment type="cofactor">
    <cofactor evidence="1">
        <name>Zn(2+)</name>
        <dbReference type="ChEBI" id="CHEBI:29105"/>
    </cofactor>
</comment>
<evidence type="ECO:0000256" key="12">
    <source>
        <dbReference type="ARBA" id="ARBA00023125"/>
    </source>
</evidence>
<dbReference type="Pfam" id="PF00641">
    <property type="entry name" value="Zn_ribbon_RanBP"/>
    <property type="match status" value="3"/>
</dbReference>
<dbReference type="GO" id="GO:0003677">
    <property type="term" value="F:DNA binding"/>
    <property type="evidence" value="ECO:0007669"/>
    <property type="project" value="UniProtKB-KW"/>
</dbReference>
<feature type="region of interest" description="Disordered" evidence="21">
    <location>
        <begin position="1231"/>
        <end position="1281"/>
    </location>
</feature>
<keyword evidence="11" id="KW-0811">Translocation</keyword>
<dbReference type="GO" id="GO:0008139">
    <property type="term" value="F:nuclear localization sequence binding"/>
    <property type="evidence" value="ECO:0007669"/>
    <property type="project" value="TreeGrafter"/>
</dbReference>
<keyword evidence="13" id="KW-0906">Nuclear pore complex</keyword>
<dbReference type="GO" id="GO:0006405">
    <property type="term" value="P:RNA export from nucleus"/>
    <property type="evidence" value="ECO:0007669"/>
    <property type="project" value="TreeGrafter"/>
</dbReference>
<dbReference type="GO" id="GO:0017056">
    <property type="term" value="F:structural constituent of nuclear pore"/>
    <property type="evidence" value="ECO:0007669"/>
    <property type="project" value="TreeGrafter"/>
</dbReference>
<feature type="compositionally biased region" description="Polar residues" evidence="21">
    <location>
        <begin position="1253"/>
        <end position="1269"/>
    </location>
</feature>
<organism evidence="23 24">
    <name type="scientific">Columba livia</name>
    <name type="common">Rock dove</name>
    <dbReference type="NCBI Taxonomy" id="8932"/>
    <lineage>
        <taxon>Eukaryota</taxon>
        <taxon>Metazoa</taxon>
        <taxon>Chordata</taxon>
        <taxon>Craniata</taxon>
        <taxon>Vertebrata</taxon>
        <taxon>Euteleostomi</taxon>
        <taxon>Archelosauria</taxon>
        <taxon>Archosauria</taxon>
        <taxon>Dinosauria</taxon>
        <taxon>Saurischia</taxon>
        <taxon>Theropoda</taxon>
        <taxon>Coelurosauria</taxon>
        <taxon>Aves</taxon>
        <taxon>Neognathae</taxon>
        <taxon>Neoaves</taxon>
        <taxon>Columbimorphae</taxon>
        <taxon>Columbiformes</taxon>
        <taxon>Columbidae</taxon>
        <taxon>Columba</taxon>
    </lineage>
</organism>
<evidence type="ECO:0000256" key="1">
    <source>
        <dbReference type="ARBA" id="ARBA00001947"/>
    </source>
</evidence>
<evidence type="ECO:0000256" key="7">
    <source>
        <dbReference type="ARBA" id="ARBA00022771"/>
    </source>
</evidence>
<dbReference type="GO" id="GO:0051028">
    <property type="term" value="P:mRNA transport"/>
    <property type="evidence" value="ECO:0007669"/>
    <property type="project" value="UniProtKB-KW"/>
</dbReference>
<evidence type="ECO:0000256" key="20">
    <source>
        <dbReference type="PROSITE-ProRule" id="PRU00322"/>
    </source>
</evidence>
<evidence type="ECO:0000256" key="19">
    <source>
        <dbReference type="ARBA" id="ARBA00079437"/>
    </source>
</evidence>
<dbReference type="InterPro" id="IPR013913">
    <property type="entry name" value="Nup153_N"/>
</dbReference>
<dbReference type="STRING" id="8932.A0A2I0MWL1"/>
<dbReference type="FunFam" id="4.10.1060.10:FF:000001">
    <property type="entry name" value="Nuclear pore complex protein Nup153"/>
    <property type="match status" value="3"/>
</dbReference>
<keyword evidence="8" id="KW-0509">mRNA transport</keyword>
<feature type="compositionally biased region" description="Basic and acidic residues" evidence="21">
    <location>
        <begin position="796"/>
        <end position="806"/>
    </location>
</feature>
<dbReference type="EMBL" id="AKCR02000001">
    <property type="protein sequence ID" value="PKK34061.1"/>
    <property type="molecule type" value="Genomic_DNA"/>
</dbReference>
<evidence type="ECO:0000256" key="16">
    <source>
        <dbReference type="ARBA" id="ARBA00060842"/>
    </source>
</evidence>
<evidence type="ECO:0000256" key="5">
    <source>
        <dbReference type="ARBA" id="ARBA00022723"/>
    </source>
</evidence>
<dbReference type="GO" id="GO:0006606">
    <property type="term" value="P:protein import into nucleus"/>
    <property type="evidence" value="ECO:0007669"/>
    <property type="project" value="TreeGrafter"/>
</dbReference>
<feature type="region of interest" description="Disordered" evidence="21">
    <location>
        <begin position="198"/>
        <end position="223"/>
    </location>
</feature>
<dbReference type="SMART" id="SM00547">
    <property type="entry name" value="ZnF_RBZ"/>
    <property type="match status" value="3"/>
</dbReference>
<evidence type="ECO:0000256" key="11">
    <source>
        <dbReference type="ARBA" id="ARBA00023010"/>
    </source>
</evidence>
<dbReference type="SUPFAM" id="SSF51412">
    <property type="entry name" value="Inosine monophosphate dehydrogenase (IMPDH)"/>
    <property type="match status" value="1"/>
</dbReference>
<dbReference type="PROSITE" id="PS50199">
    <property type="entry name" value="ZF_RANBP2_2"/>
    <property type="match status" value="3"/>
</dbReference>
<feature type="compositionally biased region" description="Polar residues" evidence="21">
    <location>
        <begin position="1178"/>
        <end position="1195"/>
    </location>
</feature>
<evidence type="ECO:0000256" key="2">
    <source>
        <dbReference type="ARBA" id="ARBA00004126"/>
    </source>
</evidence>
<comment type="subcellular location">
    <subcellularLocation>
        <location evidence="2">Nucleus membrane</location>
    </subcellularLocation>
    <subcellularLocation>
        <location evidence="3">Nucleus</location>
        <location evidence="3">Nuclear pore complex</location>
    </subcellularLocation>
</comment>
<dbReference type="InterPro" id="IPR001876">
    <property type="entry name" value="Znf_RanBP2"/>
</dbReference>
<dbReference type="InterPro" id="IPR026054">
    <property type="entry name" value="Nucleoporin"/>
</dbReference>
<dbReference type="Pfam" id="PF08604">
    <property type="entry name" value="Nup153"/>
    <property type="match status" value="1"/>
</dbReference>
<dbReference type="GO" id="GO:0008270">
    <property type="term" value="F:zinc ion binding"/>
    <property type="evidence" value="ECO:0007669"/>
    <property type="project" value="UniProtKB-KW"/>
</dbReference>
<keyword evidence="15" id="KW-0539">Nucleus</keyword>
<keyword evidence="4" id="KW-0813">Transport</keyword>
<dbReference type="SUPFAM" id="SSF90209">
    <property type="entry name" value="Ran binding protein zinc finger-like"/>
    <property type="match status" value="3"/>
</dbReference>
<dbReference type="InterPro" id="IPR036443">
    <property type="entry name" value="Znf_RanBP2_sf"/>
</dbReference>
<dbReference type="InterPro" id="IPR015875">
    <property type="entry name" value="IMP_DH/GMP_Rdtase_CS"/>
</dbReference>
<feature type="region of interest" description="Disordered" evidence="21">
    <location>
        <begin position="792"/>
        <end position="825"/>
    </location>
</feature>
<feature type="domain" description="RanBP2-type" evidence="22">
    <location>
        <begin position="682"/>
        <end position="711"/>
    </location>
</feature>
<protein>
    <recommendedName>
        <fullName evidence="17">Nuclear pore complex protein Nup153</fullName>
    </recommendedName>
    <alternativeName>
        <fullName evidence="19">153 kDa nucleoporin</fullName>
    </alternativeName>
    <alternativeName>
        <fullName evidence="18">Nucleoporin Nup153</fullName>
    </alternativeName>
</protein>
<evidence type="ECO:0000256" key="6">
    <source>
        <dbReference type="ARBA" id="ARBA00022737"/>
    </source>
</evidence>
<comment type="similarity">
    <text evidence="16">Belongs to the NUP153 family.</text>
</comment>
<feature type="compositionally biased region" description="Polar residues" evidence="21">
    <location>
        <begin position="808"/>
        <end position="825"/>
    </location>
</feature>
<keyword evidence="6" id="KW-0677">Repeat</keyword>
<evidence type="ECO:0000256" key="18">
    <source>
        <dbReference type="ARBA" id="ARBA00078197"/>
    </source>
</evidence>
<evidence type="ECO:0000313" key="23">
    <source>
        <dbReference type="EMBL" id="PKK34061.1"/>
    </source>
</evidence>
<dbReference type="PROSITE" id="PS01358">
    <property type="entry name" value="ZF_RANBP2_1"/>
    <property type="match status" value="3"/>
</dbReference>
<dbReference type="GO" id="GO:0005643">
    <property type="term" value="C:nuclear pore"/>
    <property type="evidence" value="ECO:0007669"/>
    <property type="project" value="UniProtKB-SubCell"/>
</dbReference>
<keyword evidence="12" id="KW-0238">DNA-binding</keyword>
<evidence type="ECO:0000256" key="9">
    <source>
        <dbReference type="ARBA" id="ARBA00022833"/>
    </source>
</evidence>
<feature type="domain" description="RanBP2-type" evidence="22">
    <location>
        <begin position="624"/>
        <end position="653"/>
    </location>
</feature>
<sequence>MPPTSPCFPGACRMLPPRRLSGREKGKPRPLGKLSLRFRSIEIAELAVTFVCSLQSLAAGSAAAGSQGIISRVTESVKSIVPGWLQKYFNKSEDECVDTNESTNQEENPVNYHHDYANEDTIMIDGRVTPESARINLEEPSTSRSALNFSDVLTRPSLHRSHLNCTMLDSTVPHCQPSTSSSFGIGSPGLSLVKEIKDSTSQHDDDNISTTSGFSSRASDKDITVSKNTSAPLLWSTEAERSHSLSQHHAASSKKPAFNLSAFGSPSPSLGNTSLFKTSQLGDSPFYPGKTTYGGAAAAARETKARIAPYQPPVRRQMKAKQANVQSYGVTSSTARRILQSLEKMSSPLADAKRIPSSVSSPLSSPVDRSILDITSFQSKRNQAGNVVTGEMVEELILSGADIIKVGIGPGSVCTTRIKTGVGYPQLSAVIECADSAHGLKGHIISVSFTSVKTHSPTPAQPVTSTEVYTRPAISSFSAGKDTSKQASSFWQSDTHDPCLQNETTDDKCVTCQAAKVSTVESTKQTISSSPCVTSKAAVPAAGTLGFDDKFKPAPNTWDCDTCLVQNKPEATKCIACETPKPGTGVMPALTLPVVTENSVTVTSSSSSTDTTVTLGFGDKFKKPKGSWDCSVCLLLNKAEDSKCVACQSEKPGSSVPVTSSSVSAFSAPSGGFLDLDKFKKPEGSWDCEVCLVQNKAEATKCVACESAKPGTKAELKGFGTAAVSTNATMPTFAFGVQSSSSESSHTLGSTGNFKFENHGSFKFGIASESASSNTGGFKFPTSSADFKFGVSSSDSKSEDSKKEGKSNSFTFGLPSTSSQAPSTFQFGTASLGQQEKKEEPVLGSFGFGTSSTSSSIAINENKTGVGGFTFGTVAEKEVASPALVFKKSDEKKDETLSTKAGFSFGIVEAAPASQFVLGRTEEKQDSVTSAAPLAFRKKADNEELKAQPIFSAGMAEHTKEESTAKPIFNFSFAKPSEKESEQAKPTFAFGAQTSNSGKPSFSFLSSSSSSTVVPTTSANSSSVFGSAISSSNPQPVPAPFVFGQPSNTVSSSVFGNSADSAASQSFGFSQENKPATTSSSTGTGSFLFGLGASSTNTANSGFNFGATTTSSSTGSSSSFLFGSGPSAPAAGPAFGTSQAPAFGQSQGSSQPSAPSFGSLSTPLFSAGAQPAPPAFGSVTSSTQPSLFGQQATQQPGFGSGAPSAGSVFQFGSNFPNNPGVFTFGASLPAPAAPAQPSGSSGFPFSQPPGFTVGTNGKNVFSASGSSVSGRKIKTAVRRRK</sequence>
<feature type="domain" description="RanBP2-type" evidence="22">
    <location>
        <begin position="554"/>
        <end position="583"/>
    </location>
</feature>
<accession>A0A2I0MWL1</accession>
<keyword evidence="9" id="KW-0862">Zinc</keyword>
<dbReference type="PROSITE" id="PS00487">
    <property type="entry name" value="IMP_DH_GMP_RED"/>
    <property type="match status" value="1"/>
</dbReference>
<keyword evidence="24" id="KW-1185">Reference proteome</keyword>
<dbReference type="Pfam" id="PF10599">
    <property type="entry name" value="Nup_retrotrp_bd"/>
    <property type="match status" value="1"/>
</dbReference>
<feature type="compositionally biased region" description="Basic residues" evidence="21">
    <location>
        <begin position="1271"/>
        <end position="1281"/>
    </location>
</feature>
<evidence type="ECO:0000256" key="3">
    <source>
        <dbReference type="ARBA" id="ARBA00004567"/>
    </source>
</evidence>
<evidence type="ECO:0000256" key="13">
    <source>
        <dbReference type="ARBA" id="ARBA00023132"/>
    </source>
</evidence>
<dbReference type="Gene3D" id="4.10.1060.10">
    <property type="entry name" value="Zinc finger, RanBP2-type"/>
    <property type="match status" value="3"/>
</dbReference>
<reference evidence="23 24" key="1">
    <citation type="journal article" date="2013" name="Science">
        <title>Genomic diversity and evolution of the head crest in the rock pigeon.</title>
        <authorList>
            <person name="Shapiro M.D."/>
            <person name="Kronenberg Z."/>
            <person name="Li C."/>
            <person name="Domyan E.T."/>
            <person name="Pan H."/>
            <person name="Campbell M."/>
            <person name="Tan H."/>
            <person name="Huff C.D."/>
            <person name="Hu H."/>
            <person name="Vickrey A.I."/>
            <person name="Nielsen S.C."/>
            <person name="Stringham S.A."/>
            <person name="Hu H."/>
            <person name="Willerslev E."/>
            <person name="Gilbert M.T."/>
            <person name="Yandell M."/>
            <person name="Zhang G."/>
            <person name="Wang J."/>
        </authorList>
    </citation>
    <scope>NUCLEOTIDE SEQUENCE [LARGE SCALE GENOMIC DNA]</scope>
    <source>
        <tissue evidence="23">Blood</tissue>
    </source>
</reference>
<dbReference type="PANTHER" id="PTHR23193:SF23">
    <property type="entry name" value="NUCLEAR PORE COMPLEX PROTEIN NUP153"/>
    <property type="match status" value="1"/>
</dbReference>
<keyword evidence="7 20" id="KW-0863">Zinc-finger</keyword>
<dbReference type="Proteomes" id="UP000053872">
    <property type="component" value="Unassembled WGS sequence"/>
</dbReference>
<evidence type="ECO:0000256" key="21">
    <source>
        <dbReference type="SAM" id="MobiDB-lite"/>
    </source>
</evidence>
<feature type="compositionally biased region" description="Low complexity" evidence="21">
    <location>
        <begin position="1130"/>
        <end position="1159"/>
    </location>
</feature>
<evidence type="ECO:0000256" key="8">
    <source>
        <dbReference type="ARBA" id="ARBA00022816"/>
    </source>
</evidence>
<feature type="compositionally biased region" description="Polar residues" evidence="21">
    <location>
        <begin position="208"/>
        <end position="217"/>
    </location>
</feature>